<keyword evidence="8 10" id="KW-1133">Transmembrane helix</keyword>
<evidence type="ECO:0000256" key="2">
    <source>
        <dbReference type="ARBA" id="ARBA00004651"/>
    </source>
</evidence>
<evidence type="ECO:0000256" key="7">
    <source>
        <dbReference type="ARBA" id="ARBA00022692"/>
    </source>
</evidence>
<dbReference type="PANTHER" id="PTHR36122:SF2">
    <property type="entry name" value="NICOTINAMIDE RIBOSIDE TRANSPORTER PNUC"/>
    <property type="match status" value="1"/>
</dbReference>
<dbReference type="EMBL" id="VOOS01000005">
    <property type="protein sequence ID" value="TXB64263.1"/>
    <property type="molecule type" value="Genomic_DNA"/>
</dbReference>
<evidence type="ECO:0000256" key="9">
    <source>
        <dbReference type="ARBA" id="ARBA00023136"/>
    </source>
</evidence>
<dbReference type="AlphaFoldDB" id="A0A5C6RPX8"/>
<comment type="similarity">
    <text evidence="3">Belongs to the nicotinamide ribonucleoside (NR) uptake permease (TC 4.B.1) family.</text>
</comment>
<feature type="transmembrane region" description="Helical" evidence="10">
    <location>
        <begin position="168"/>
        <end position="185"/>
    </location>
</feature>
<dbReference type="GO" id="GO:0034257">
    <property type="term" value="F:nicotinamide riboside transmembrane transporter activity"/>
    <property type="evidence" value="ECO:0007669"/>
    <property type="project" value="InterPro"/>
</dbReference>
<feature type="transmembrane region" description="Helical" evidence="10">
    <location>
        <begin position="60"/>
        <end position="77"/>
    </location>
</feature>
<proteinExistence type="inferred from homology"/>
<dbReference type="Pfam" id="PF04973">
    <property type="entry name" value="NMN_transporter"/>
    <property type="match status" value="1"/>
</dbReference>
<keyword evidence="12" id="KW-1185">Reference proteome</keyword>
<dbReference type="GO" id="GO:0005886">
    <property type="term" value="C:plasma membrane"/>
    <property type="evidence" value="ECO:0007669"/>
    <property type="project" value="UniProtKB-SubCell"/>
</dbReference>
<evidence type="ECO:0000256" key="10">
    <source>
        <dbReference type="SAM" id="Phobius"/>
    </source>
</evidence>
<evidence type="ECO:0000256" key="5">
    <source>
        <dbReference type="ARBA" id="ARBA00022448"/>
    </source>
</evidence>
<evidence type="ECO:0000256" key="8">
    <source>
        <dbReference type="ARBA" id="ARBA00022989"/>
    </source>
</evidence>
<dbReference type="NCBIfam" id="TIGR01528">
    <property type="entry name" value="NMN_trans_PnuC"/>
    <property type="match status" value="1"/>
</dbReference>
<keyword evidence="7 10" id="KW-0812">Transmembrane</keyword>
<dbReference type="PANTHER" id="PTHR36122">
    <property type="entry name" value="NICOTINAMIDE RIBOSIDE TRANSPORTER PNUC"/>
    <property type="match status" value="1"/>
</dbReference>
<organism evidence="11 12">
    <name type="scientific">Vicingus serpentipes</name>
    <dbReference type="NCBI Taxonomy" id="1926625"/>
    <lineage>
        <taxon>Bacteria</taxon>
        <taxon>Pseudomonadati</taxon>
        <taxon>Bacteroidota</taxon>
        <taxon>Flavobacteriia</taxon>
        <taxon>Flavobacteriales</taxon>
        <taxon>Vicingaceae</taxon>
        <taxon>Vicingus</taxon>
    </lineage>
</organism>
<gene>
    <name evidence="11" type="ORF">FRY74_10750</name>
</gene>
<comment type="caution">
    <text evidence="11">The sequence shown here is derived from an EMBL/GenBank/DDBJ whole genome shotgun (WGS) entry which is preliminary data.</text>
</comment>
<dbReference type="RefSeq" id="WP_147101413.1">
    <property type="nucleotide sequence ID" value="NZ_VOOS01000005.1"/>
</dbReference>
<evidence type="ECO:0000256" key="4">
    <source>
        <dbReference type="ARBA" id="ARBA00017522"/>
    </source>
</evidence>
<keyword evidence="9 10" id="KW-0472">Membrane</keyword>
<keyword evidence="6" id="KW-1003">Cell membrane</keyword>
<evidence type="ECO:0000256" key="3">
    <source>
        <dbReference type="ARBA" id="ARBA00006669"/>
    </source>
</evidence>
<evidence type="ECO:0000256" key="6">
    <source>
        <dbReference type="ARBA" id="ARBA00022475"/>
    </source>
</evidence>
<accession>A0A5C6RPX8</accession>
<name>A0A5C6RPX8_9FLAO</name>
<keyword evidence="5" id="KW-0813">Transport</keyword>
<feature type="transmembrane region" description="Helical" evidence="10">
    <location>
        <begin position="33"/>
        <end position="54"/>
    </location>
</feature>
<comment type="subcellular location">
    <subcellularLocation>
        <location evidence="2">Cell membrane</location>
        <topology evidence="2">Multi-pass membrane protein</topology>
    </subcellularLocation>
</comment>
<dbReference type="OrthoDB" id="9791248at2"/>
<dbReference type="Proteomes" id="UP000321721">
    <property type="component" value="Unassembled WGS sequence"/>
</dbReference>
<protein>
    <recommendedName>
        <fullName evidence="4">Nicotinamide riboside transporter PnuC</fullName>
    </recommendedName>
</protein>
<reference evidence="11 12" key="1">
    <citation type="submission" date="2019-08" db="EMBL/GenBank/DDBJ databases">
        <title>Genome of Vicingus serpentipes NCIMB 15042.</title>
        <authorList>
            <person name="Bowman J.P."/>
        </authorList>
    </citation>
    <scope>NUCLEOTIDE SEQUENCE [LARGE SCALE GENOMIC DNA]</scope>
    <source>
        <strain evidence="11 12">NCIMB 15042</strain>
    </source>
</reference>
<comment type="function">
    <text evidence="1">Required for nicotinamide riboside transport across the inner membrane.</text>
</comment>
<sequence>MELWISNNIALLIEILAVIFGVLYTVLMAKNKISCWIFGIIGSLLSVYLFLVYAKLYAEALLSVYYVFAGVYGWMVWKKQEVIEEVYQRKIMTHVKLVSVGIVLSFLMYFGLVYFFKEAQKPLIDSFTTIFSFIATYLMAKKWIENWFYWIVIDGVSVYLYFTRDLNIYALLMLVYTIIVVYGYFEWKKLKVIKVG</sequence>
<evidence type="ECO:0000313" key="11">
    <source>
        <dbReference type="EMBL" id="TXB64263.1"/>
    </source>
</evidence>
<evidence type="ECO:0000313" key="12">
    <source>
        <dbReference type="Proteomes" id="UP000321721"/>
    </source>
</evidence>
<feature type="transmembrane region" description="Helical" evidence="10">
    <location>
        <begin position="6"/>
        <end position="26"/>
    </location>
</feature>
<dbReference type="InterPro" id="IPR006419">
    <property type="entry name" value="NMN_transpt_PnuC"/>
</dbReference>
<feature type="transmembrane region" description="Helical" evidence="10">
    <location>
        <begin position="97"/>
        <end position="116"/>
    </location>
</feature>
<evidence type="ECO:0000256" key="1">
    <source>
        <dbReference type="ARBA" id="ARBA00002672"/>
    </source>
</evidence>